<feature type="transmembrane region" description="Helical" evidence="7">
    <location>
        <begin position="422"/>
        <end position="442"/>
    </location>
</feature>
<dbReference type="InterPro" id="IPR009637">
    <property type="entry name" value="GPR107/GPR108-like"/>
</dbReference>
<dbReference type="GO" id="GO:0016020">
    <property type="term" value="C:membrane"/>
    <property type="evidence" value="ECO:0007669"/>
    <property type="project" value="UniProtKB-SubCell"/>
</dbReference>
<feature type="compositionally biased region" description="Basic and acidic residues" evidence="6">
    <location>
        <begin position="514"/>
        <end position="526"/>
    </location>
</feature>
<dbReference type="Pfam" id="PF06814">
    <property type="entry name" value="GOST_TM"/>
    <property type="match status" value="1"/>
</dbReference>
<dbReference type="GO" id="GO:0005794">
    <property type="term" value="C:Golgi apparatus"/>
    <property type="evidence" value="ECO:0007669"/>
    <property type="project" value="TreeGrafter"/>
</dbReference>
<evidence type="ECO:0000256" key="2">
    <source>
        <dbReference type="ARBA" id="ARBA00022692"/>
    </source>
</evidence>
<evidence type="ECO:0000313" key="10">
    <source>
        <dbReference type="Proteomes" id="UP001150538"/>
    </source>
</evidence>
<keyword evidence="5 7" id="KW-0472">Membrane</keyword>
<dbReference type="PANTHER" id="PTHR21229:SF1">
    <property type="entry name" value="GH17801P"/>
    <property type="match status" value="1"/>
</dbReference>
<dbReference type="EMBL" id="JANBPU010000105">
    <property type="protein sequence ID" value="KAJ1916370.1"/>
    <property type="molecule type" value="Genomic_DNA"/>
</dbReference>
<protein>
    <recommendedName>
        <fullName evidence="8">GOST seven transmembrane domain-containing protein</fullName>
    </recommendedName>
</protein>
<sequence>MLGSETANLNRNYANGFKCAPIAGSSKSKESKLMVKFPAPQFGSVSIQIFEWNEKKRIGKLVPEKALPNDKLPKEPSSGNEGAVVVDIDGTRGTYFLYCDDQAIALELCSERNRGQAVIDYRDPDGKPYKFGAAIFNDYIKMQNEKPGNGSIEYWRWKDEHGNGSTRSDDEDGWAQQVTKAREFTENGAQVKWEANGQLTINYRVNTTGFYCVQATSEDYFTADASWINSTGELSYAEYPKIIFYGAMTIVYLIIAGVWAYFSWRVWKDILPVQNMLLGLICLMVIDMGVSNGFWSYYNRTGVTSVAWTVVMVLLDAGRNSLSFFLLLVVALGWGVLRPSLGPTMKKCIALGVFHFLAGCLYGFGVVFRPPQDNRPISIMYVLPLSIAMAVFYMWTLHALFNTIKSFESNSQSYKLAMYQRLWILFIVSLLFLIGFFSLNIINLTMLTSDAWAARQWRWRWFLSDGFFNLEYLFIFGTILFWWRPTAENRRYGLEQIAGDEDGALERERHRQLNGDEFDENGHPISHEGIPMDDFTKPQNDPSDDTYQRLPDDVFVLEDEDDYLSDDFESPQTLRHNNNNNQQSSSTNVAGHSRKNS</sequence>
<dbReference type="OrthoDB" id="19932at2759"/>
<evidence type="ECO:0000256" key="4">
    <source>
        <dbReference type="ARBA" id="ARBA00022989"/>
    </source>
</evidence>
<keyword evidence="2 7" id="KW-0812">Transmembrane</keyword>
<organism evidence="9 10">
    <name type="scientific">Mycoemilia scoparia</name>
    <dbReference type="NCBI Taxonomy" id="417184"/>
    <lineage>
        <taxon>Eukaryota</taxon>
        <taxon>Fungi</taxon>
        <taxon>Fungi incertae sedis</taxon>
        <taxon>Zoopagomycota</taxon>
        <taxon>Kickxellomycotina</taxon>
        <taxon>Kickxellomycetes</taxon>
        <taxon>Kickxellales</taxon>
        <taxon>Kickxellaceae</taxon>
        <taxon>Mycoemilia</taxon>
    </lineage>
</organism>
<feature type="domain" description="GOST seven transmembrane" evidence="8">
    <location>
        <begin position="240"/>
        <end position="489"/>
    </location>
</feature>
<evidence type="ECO:0000256" key="6">
    <source>
        <dbReference type="SAM" id="MobiDB-lite"/>
    </source>
</evidence>
<reference evidence="9" key="1">
    <citation type="submission" date="2022-07" db="EMBL/GenBank/DDBJ databases">
        <title>Phylogenomic reconstructions and comparative analyses of Kickxellomycotina fungi.</title>
        <authorList>
            <person name="Reynolds N.K."/>
            <person name="Stajich J.E."/>
            <person name="Barry K."/>
            <person name="Grigoriev I.V."/>
            <person name="Crous P."/>
            <person name="Smith M.E."/>
        </authorList>
    </citation>
    <scope>NUCLEOTIDE SEQUENCE</scope>
    <source>
        <strain evidence="9">NBRC 100468</strain>
    </source>
</reference>
<dbReference type="InterPro" id="IPR053937">
    <property type="entry name" value="GOST_TM"/>
</dbReference>
<dbReference type="GO" id="GO:0042147">
    <property type="term" value="P:retrograde transport, endosome to Golgi"/>
    <property type="evidence" value="ECO:0007669"/>
    <property type="project" value="TreeGrafter"/>
</dbReference>
<feature type="transmembrane region" description="Helical" evidence="7">
    <location>
        <begin position="318"/>
        <end position="337"/>
    </location>
</feature>
<comment type="subcellular location">
    <subcellularLocation>
        <location evidence="1">Membrane</location>
        <topology evidence="1">Multi-pass membrane protein</topology>
    </subcellularLocation>
</comment>
<evidence type="ECO:0000256" key="3">
    <source>
        <dbReference type="ARBA" id="ARBA00022729"/>
    </source>
</evidence>
<feature type="transmembrane region" description="Helical" evidence="7">
    <location>
        <begin position="462"/>
        <end position="483"/>
    </location>
</feature>
<evidence type="ECO:0000256" key="7">
    <source>
        <dbReference type="SAM" id="Phobius"/>
    </source>
</evidence>
<keyword evidence="10" id="KW-1185">Reference proteome</keyword>
<accession>A0A9W8A1N5</accession>
<feature type="transmembrane region" description="Helical" evidence="7">
    <location>
        <begin position="380"/>
        <end position="401"/>
    </location>
</feature>
<feature type="transmembrane region" description="Helical" evidence="7">
    <location>
        <begin position="349"/>
        <end position="368"/>
    </location>
</feature>
<feature type="compositionally biased region" description="Low complexity" evidence="6">
    <location>
        <begin position="577"/>
        <end position="588"/>
    </location>
</feature>
<keyword evidence="4 7" id="KW-1133">Transmembrane helix</keyword>
<feature type="compositionally biased region" description="Acidic residues" evidence="6">
    <location>
        <begin position="555"/>
        <end position="569"/>
    </location>
</feature>
<feature type="transmembrane region" description="Helical" evidence="7">
    <location>
        <begin position="276"/>
        <end position="298"/>
    </location>
</feature>
<feature type="region of interest" description="Disordered" evidence="6">
    <location>
        <begin position="514"/>
        <end position="597"/>
    </location>
</feature>
<keyword evidence="3" id="KW-0732">Signal</keyword>
<evidence type="ECO:0000313" key="9">
    <source>
        <dbReference type="EMBL" id="KAJ1916370.1"/>
    </source>
</evidence>
<evidence type="ECO:0000259" key="8">
    <source>
        <dbReference type="Pfam" id="PF06814"/>
    </source>
</evidence>
<proteinExistence type="predicted"/>
<evidence type="ECO:0000256" key="1">
    <source>
        <dbReference type="ARBA" id="ARBA00004141"/>
    </source>
</evidence>
<dbReference type="PANTHER" id="PTHR21229">
    <property type="entry name" value="LUNG SEVEN TRANSMEMBRANE RECEPTOR"/>
    <property type="match status" value="1"/>
</dbReference>
<feature type="transmembrane region" description="Helical" evidence="7">
    <location>
        <begin position="242"/>
        <end position="264"/>
    </location>
</feature>
<gene>
    <name evidence="9" type="ORF">H4219_003816</name>
</gene>
<dbReference type="Proteomes" id="UP001150538">
    <property type="component" value="Unassembled WGS sequence"/>
</dbReference>
<dbReference type="AlphaFoldDB" id="A0A9W8A1N5"/>
<comment type="caution">
    <text evidence="9">The sequence shown here is derived from an EMBL/GenBank/DDBJ whole genome shotgun (WGS) entry which is preliminary data.</text>
</comment>
<dbReference type="GO" id="GO:0005829">
    <property type="term" value="C:cytosol"/>
    <property type="evidence" value="ECO:0007669"/>
    <property type="project" value="GOC"/>
</dbReference>
<evidence type="ECO:0000256" key="5">
    <source>
        <dbReference type="ARBA" id="ARBA00023136"/>
    </source>
</evidence>
<name>A0A9W8A1N5_9FUNG</name>